<dbReference type="AlphaFoldDB" id="A0A068SJ47"/>
<comment type="caution">
    <text evidence="6">The sequence shown here is derived from an EMBL/GenBank/DDBJ whole genome shotgun (WGS) entry which is preliminary data.</text>
</comment>
<dbReference type="CDD" id="cd03766">
    <property type="entry name" value="Gn_AT_II_novel"/>
    <property type="match status" value="1"/>
</dbReference>
<dbReference type="InterPro" id="IPR014729">
    <property type="entry name" value="Rossmann-like_a/b/a_fold"/>
</dbReference>
<keyword evidence="1" id="KW-0028">Amino-acid biosynthesis</keyword>
<dbReference type="PANTHER" id="PTHR45937:SF1">
    <property type="entry name" value="ASPARAGINE SYNTHETASE DOMAIN-CONTAINING PROTEIN 1"/>
    <property type="match status" value="1"/>
</dbReference>
<reference evidence="6" key="1">
    <citation type="submission" date="2013-08" db="EMBL/GenBank/DDBJ databases">
        <title>Gene expansion shapes genome architecture in the human pathogen Lichtheimia corymbifera: an evolutionary genomics analysis in the ancient terrestrial Mucorales (Mucoromycotina).</title>
        <authorList>
            <person name="Schwartze V.U."/>
            <person name="Winter S."/>
            <person name="Shelest E."/>
            <person name="Marcet-Houben M."/>
            <person name="Horn F."/>
            <person name="Wehner S."/>
            <person name="Hoffmann K."/>
            <person name="Riege K."/>
            <person name="Sammeth M."/>
            <person name="Nowrousian M."/>
            <person name="Valiante V."/>
            <person name="Linde J."/>
            <person name="Jacobsen I.D."/>
            <person name="Marz M."/>
            <person name="Brakhage A.A."/>
            <person name="Gabaldon T."/>
            <person name="Bocker S."/>
            <person name="Voigt K."/>
        </authorList>
    </citation>
    <scope>NUCLEOTIDE SEQUENCE [LARGE SCALE GENOMIC DNA]</scope>
    <source>
        <strain evidence="6">FSU 9682</strain>
    </source>
</reference>
<dbReference type="PROSITE" id="PS51278">
    <property type="entry name" value="GATASE_TYPE_2"/>
    <property type="match status" value="1"/>
</dbReference>
<evidence type="ECO:0000259" key="5">
    <source>
        <dbReference type="PROSITE" id="PS51278"/>
    </source>
</evidence>
<dbReference type="InterPro" id="IPR001962">
    <property type="entry name" value="Asn_synthase"/>
</dbReference>
<evidence type="ECO:0000313" key="6">
    <source>
        <dbReference type="EMBL" id="CDH61526.1"/>
    </source>
</evidence>
<keyword evidence="3" id="KW-0315">Glutamine amidotransferase</keyword>
<dbReference type="SUPFAM" id="SSF56235">
    <property type="entry name" value="N-terminal nucleophile aminohydrolases (Ntn hydrolases)"/>
    <property type="match status" value="1"/>
</dbReference>
<dbReference type="Pfam" id="PF13537">
    <property type="entry name" value="GATase_7"/>
    <property type="match status" value="1"/>
</dbReference>
<dbReference type="CDD" id="cd01991">
    <property type="entry name" value="Asn_synthase_B_C"/>
    <property type="match status" value="1"/>
</dbReference>
<dbReference type="GO" id="GO:0006529">
    <property type="term" value="P:asparagine biosynthetic process"/>
    <property type="evidence" value="ECO:0007669"/>
    <property type="project" value="UniProtKB-KW"/>
</dbReference>
<dbReference type="SUPFAM" id="SSF52402">
    <property type="entry name" value="Adenine nucleotide alpha hydrolases-like"/>
    <property type="match status" value="1"/>
</dbReference>
<dbReference type="InterPro" id="IPR017932">
    <property type="entry name" value="GATase_2_dom"/>
</dbReference>
<dbReference type="OrthoDB" id="10252281at2759"/>
<keyword evidence="7" id="KW-1185">Reference proteome</keyword>
<dbReference type="STRING" id="1263082.A0A068SJ47"/>
<keyword evidence="2" id="KW-0061">Asparagine biosynthesis</keyword>
<evidence type="ECO:0000256" key="1">
    <source>
        <dbReference type="ARBA" id="ARBA00022605"/>
    </source>
</evidence>
<protein>
    <submittedName>
        <fullName evidence="6">Asparagine synthetase domain-containing protein1</fullName>
    </submittedName>
</protein>
<gene>
    <name evidence="6" type="ORF">LCOR_12300.1</name>
</gene>
<dbReference type="PANTHER" id="PTHR45937">
    <property type="entry name" value="ASPARAGINE SYNTHETASE DOMAIN-CONTAINING PROTEIN 1"/>
    <property type="match status" value="1"/>
</dbReference>
<dbReference type="GO" id="GO:0004066">
    <property type="term" value="F:asparagine synthase (glutamine-hydrolyzing) activity"/>
    <property type="evidence" value="ECO:0007669"/>
    <property type="project" value="InterPro"/>
</dbReference>
<dbReference type="Proteomes" id="UP000027586">
    <property type="component" value="Unassembled WGS sequence"/>
</dbReference>
<dbReference type="InterPro" id="IPR051857">
    <property type="entry name" value="Asn_synthetase_domain"/>
</dbReference>
<proteinExistence type="predicted"/>
<dbReference type="Gene3D" id="3.40.50.620">
    <property type="entry name" value="HUPs"/>
    <property type="match status" value="1"/>
</dbReference>
<dbReference type="Gene3D" id="3.60.20.10">
    <property type="entry name" value="Glutamine Phosphoribosylpyrophosphate, subunit 1, domain 1"/>
    <property type="match status" value="1"/>
</dbReference>
<evidence type="ECO:0000256" key="4">
    <source>
        <dbReference type="SAM" id="MobiDB-lite"/>
    </source>
</evidence>
<dbReference type="InterPro" id="IPR029055">
    <property type="entry name" value="Ntn_hydrolases_N"/>
</dbReference>
<feature type="domain" description="Glutamine amidotransferase type-2" evidence="5">
    <location>
        <begin position="2"/>
        <end position="186"/>
    </location>
</feature>
<dbReference type="Pfam" id="PF00733">
    <property type="entry name" value="Asn_synthase"/>
    <property type="match status" value="2"/>
</dbReference>
<evidence type="ECO:0000256" key="3">
    <source>
        <dbReference type="ARBA" id="ARBA00022962"/>
    </source>
</evidence>
<evidence type="ECO:0000256" key="2">
    <source>
        <dbReference type="ARBA" id="ARBA00022888"/>
    </source>
</evidence>
<name>A0A068SJ47_9FUNG</name>
<dbReference type="VEuPathDB" id="FungiDB:LCOR_12300.1"/>
<accession>A0A068SJ47</accession>
<evidence type="ECO:0000313" key="7">
    <source>
        <dbReference type="Proteomes" id="UP000027586"/>
    </source>
</evidence>
<dbReference type="EMBL" id="CBTN010000202">
    <property type="protein sequence ID" value="CDH61526.1"/>
    <property type="molecule type" value="Genomic_DNA"/>
</dbReference>
<feature type="region of interest" description="Disordered" evidence="4">
    <location>
        <begin position="332"/>
        <end position="353"/>
    </location>
</feature>
<organism evidence="6 7">
    <name type="scientific">Lichtheimia corymbifera JMRC:FSU:9682</name>
    <dbReference type="NCBI Taxonomy" id="1263082"/>
    <lineage>
        <taxon>Eukaryota</taxon>
        <taxon>Fungi</taxon>
        <taxon>Fungi incertae sedis</taxon>
        <taxon>Mucoromycota</taxon>
        <taxon>Mucoromycotina</taxon>
        <taxon>Mucoromycetes</taxon>
        <taxon>Mucorales</taxon>
        <taxon>Lichtheimiaceae</taxon>
        <taxon>Lichtheimia</taxon>
    </lineage>
</organism>
<sequence length="576" mass="65057">MCGILFSLTSRDDPIDSNVWQSLIDLNTKRGPDSQTTREANVGQGQNLVAQFFSSVLHLRGKSNVVQPLESASSGDILCWNGEVFDGLPMSTEENDTQVLFGQLEEADDILKVISRIEGPFAFVFWQQRTNTIWFGRDCLGRRSLLWRRTDTSLLICSTAKRWDSEQEQSMWEETPANGIYGIHLDVSFVGSSLRKEEAFNIDNHPVYLYPWISPGDDHENLDLDSSLVLAFPKLNRAIPSKPMAEQLLEPVLEDVAMMHNHVKAFQKVLDEAVRVRVADIPFHSADHDQPRVAILFSGGLDCICLAALADKHLPIHEPIDLLNVAFENPRSQNAKKNKQSNPPSAAATYDTPDRITGREGVQELRLIAPNRQWNFVEINVPYNEAMAHRQEIIDRMFPLDTVMDLSIAMALWFAARGKGEINDDGNVKPYHSHARVLISGLGADEQLGGYSRHREAFRRGGWEQLIDETQLDVDRISTRNLGRDDRIISDHGKEARFPYLSTHVVNHLCQLPIDIKMDMRYGRGFGEKLLLRQVAVDLGLSKASRNWKRAIQFGAKTAKMTGDRRSEKGQHKLES</sequence>